<dbReference type="EMBL" id="JSAM01000018">
    <property type="protein sequence ID" value="KIA78504.1"/>
    <property type="molecule type" value="Genomic_DNA"/>
</dbReference>
<dbReference type="RefSeq" id="WP_080502987.1">
    <property type="nucleotide sequence ID" value="NZ_JSAM01000018.1"/>
</dbReference>
<dbReference type="AlphaFoldDB" id="A0A0C1EQP8"/>
<organism evidence="1 2">
    <name type="scientific">Parachlamydia acanthamoebae</name>
    <dbReference type="NCBI Taxonomy" id="83552"/>
    <lineage>
        <taxon>Bacteria</taxon>
        <taxon>Pseudomonadati</taxon>
        <taxon>Chlamydiota</taxon>
        <taxon>Chlamydiia</taxon>
        <taxon>Parachlamydiales</taxon>
        <taxon>Parachlamydiaceae</taxon>
        <taxon>Parachlamydia</taxon>
    </lineage>
</organism>
<proteinExistence type="predicted"/>
<comment type="caution">
    <text evidence="1">The sequence shown here is derived from an EMBL/GenBank/DDBJ whole genome shotgun (WGS) entry which is preliminary data.</text>
</comment>
<gene>
    <name evidence="1" type="ORF">DB43_DX00040</name>
</gene>
<evidence type="ECO:0000313" key="2">
    <source>
        <dbReference type="Proteomes" id="UP000031307"/>
    </source>
</evidence>
<name>A0A0C1EQP8_9BACT</name>
<reference evidence="1 2" key="1">
    <citation type="journal article" date="2014" name="Mol. Biol. Evol.">
        <title>Massive expansion of Ubiquitination-related gene families within the Chlamydiae.</title>
        <authorList>
            <person name="Domman D."/>
            <person name="Collingro A."/>
            <person name="Lagkouvardos I."/>
            <person name="Gehre L."/>
            <person name="Weinmaier T."/>
            <person name="Rattei T."/>
            <person name="Subtil A."/>
            <person name="Horn M."/>
        </authorList>
    </citation>
    <scope>NUCLEOTIDE SEQUENCE [LARGE SCALE GENOMIC DNA]</scope>
    <source>
        <strain evidence="1 2">OEW1</strain>
    </source>
</reference>
<dbReference type="PATRIC" id="fig|83552.4.peg.286"/>
<protein>
    <submittedName>
        <fullName evidence="1">Uncharacterized protein</fullName>
    </submittedName>
</protein>
<accession>A0A0C1EQP8</accession>
<evidence type="ECO:0000313" key="1">
    <source>
        <dbReference type="EMBL" id="KIA78504.1"/>
    </source>
</evidence>
<sequence>MKQVQPLFENHDLNDELLTAKEHFETIVSPLLKKIFHSGYKSYVHTLLTLFTKKNSKSEMWRDILNELISHSEVEESLSLWREGKTFKVWRQKDALAFAEYVFKHIEAKNHFIKAEVLTDLCKFSPSGSSYGQIRQLVLSILTNEKGKITARKVPQNYSPYLSKEELLSVELNVIKDDISGSHFFSAAESLLGISFFSENDGSQKTKKIIYFFFSKLMESKGDLKDSKLFDTILKLLSSQSFAHLITREHKIDWIFGIIQKMGNVNKLPQFSSFLHEMLKEIWSQDSFLLYSSCIDYCLKHLLHNKQISKPLKKVVQDFHVHLLFYSLSLPKKQVFFDVVQLVVNQECFKTLKSESRTRLEEHTLRSLKKPNLSKEEVLGFHHLYKGVMVQGNSVEVNFEIVEALITHLLHFSQVTFVNHWSAQLLQHSQTPSQITVLLKVGYHLIPSNERDFQKIFDAFYSKQCVDKDGEFAWKQLVEECLTKSHPQFVFHLIERNEEMLKELDFCIEKLLKHFLENTKPQPHQLETYIKITEHANCANFVTWLDLCHKIERFGSEKIKDQFLRAFKERVLYSDVLKAFPQNKFACLMRCLSLLEREKGFSAEQWLQDKRIAAFFDEPLLKDKKVEFYSHLLKLIQKKNPLAYVITLHKHMAILMENSLLEALSIDSVKLLIHNTQECMIIKGCHALQKRFMESPGPEEEALFIDLLARTVSELVKSHQIIEEVAVLIRLYTQKYAIEFIFEAMELCSSHPNKKLKRCFPTCKHTFFLFKRVNLITFWKTGFKHPLLFNFCLRFLNLLLWKNS</sequence>
<dbReference type="Proteomes" id="UP000031307">
    <property type="component" value="Unassembled WGS sequence"/>
</dbReference>